<dbReference type="InterPro" id="IPR007359">
    <property type="entry name" value="SigmaE_reg_RseC_MucC"/>
</dbReference>
<dbReference type="Pfam" id="PF04246">
    <property type="entry name" value="RseC_MucC"/>
    <property type="match status" value="1"/>
</dbReference>
<dbReference type="InterPro" id="IPR026268">
    <property type="entry name" value="RseC"/>
</dbReference>
<proteinExistence type="predicted"/>
<keyword evidence="1" id="KW-1133">Transmembrane helix</keyword>
<dbReference type="PANTHER" id="PTHR35867">
    <property type="entry name" value="PROTEIN RSEC"/>
    <property type="match status" value="1"/>
</dbReference>
<feature type="transmembrane region" description="Helical" evidence="1">
    <location>
        <begin position="110"/>
        <end position="126"/>
    </location>
</feature>
<dbReference type="Proteomes" id="UP001597380">
    <property type="component" value="Unassembled WGS sequence"/>
</dbReference>
<keyword evidence="3" id="KW-1185">Reference proteome</keyword>
<name>A0ABW4XPG7_9GAMM</name>
<gene>
    <name evidence="2" type="ORF">ACFSJ3_07965</name>
</gene>
<keyword evidence="1" id="KW-0812">Transmembrane</keyword>
<feature type="transmembrane region" description="Helical" evidence="1">
    <location>
        <begin position="79"/>
        <end position="98"/>
    </location>
</feature>
<evidence type="ECO:0000256" key="1">
    <source>
        <dbReference type="SAM" id="Phobius"/>
    </source>
</evidence>
<organism evidence="2 3">
    <name type="scientific">Corallincola platygyrae</name>
    <dbReference type="NCBI Taxonomy" id="1193278"/>
    <lineage>
        <taxon>Bacteria</taxon>
        <taxon>Pseudomonadati</taxon>
        <taxon>Pseudomonadota</taxon>
        <taxon>Gammaproteobacteria</taxon>
        <taxon>Alteromonadales</taxon>
        <taxon>Psychromonadaceae</taxon>
        <taxon>Corallincola</taxon>
    </lineage>
</organism>
<dbReference type="RefSeq" id="WP_345340686.1">
    <property type="nucleotide sequence ID" value="NZ_BAABLI010000016.1"/>
</dbReference>
<comment type="caution">
    <text evidence="2">The sequence shown here is derived from an EMBL/GenBank/DDBJ whole genome shotgun (WGS) entry which is preliminary data.</text>
</comment>
<dbReference type="PIRSF" id="PIRSF004923">
    <property type="entry name" value="RseC"/>
    <property type="match status" value="1"/>
</dbReference>
<reference evidence="3" key="1">
    <citation type="journal article" date="2019" name="Int. J. Syst. Evol. Microbiol.">
        <title>The Global Catalogue of Microorganisms (GCM) 10K type strain sequencing project: providing services to taxonomists for standard genome sequencing and annotation.</title>
        <authorList>
            <consortium name="The Broad Institute Genomics Platform"/>
            <consortium name="The Broad Institute Genome Sequencing Center for Infectious Disease"/>
            <person name="Wu L."/>
            <person name="Ma J."/>
        </authorList>
    </citation>
    <scope>NUCLEOTIDE SEQUENCE [LARGE SCALE GENOMIC DNA]</scope>
    <source>
        <strain evidence="3">CGMCC 1.10992</strain>
    </source>
</reference>
<evidence type="ECO:0000313" key="2">
    <source>
        <dbReference type="EMBL" id="MFD2095914.1"/>
    </source>
</evidence>
<sequence>MLVEQAVVKKIADGWIEVEAIQRSACDACSQKGCGNGVVAKAFGSRLHRLSLPDPGNLKLEQEVKIALPEQTLLSGASLIYLLPLIAAIVFAVAVSSLQPMLGAQPDEGWQIAAALSGGIIGWFFARRKARQLEQDPACRIQILQDEQLPVAISHTMQDSGR</sequence>
<protein>
    <submittedName>
        <fullName evidence="2">SoxR reducing system RseC family protein</fullName>
    </submittedName>
</protein>
<keyword evidence="1" id="KW-0472">Membrane</keyword>
<dbReference type="EMBL" id="JBHUHT010000010">
    <property type="protein sequence ID" value="MFD2095914.1"/>
    <property type="molecule type" value="Genomic_DNA"/>
</dbReference>
<accession>A0ABW4XPG7</accession>
<dbReference type="PANTHER" id="PTHR35867:SF1">
    <property type="entry name" value="PROTEIN RSEC"/>
    <property type="match status" value="1"/>
</dbReference>
<evidence type="ECO:0000313" key="3">
    <source>
        <dbReference type="Proteomes" id="UP001597380"/>
    </source>
</evidence>